<dbReference type="EMBL" id="JAVYJV010000003">
    <property type="protein sequence ID" value="KAK4374816.1"/>
    <property type="molecule type" value="Genomic_DNA"/>
</dbReference>
<evidence type="ECO:0000313" key="2">
    <source>
        <dbReference type="Proteomes" id="UP001291623"/>
    </source>
</evidence>
<keyword evidence="2" id="KW-1185">Reference proteome</keyword>
<accession>A0AAE1VSF0</accession>
<gene>
    <name evidence="1" type="ORF">RND71_005493</name>
</gene>
<evidence type="ECO:0000313" key="1">
    <source>
        <dbReference type="EMBL" id="KAK4374816.1"/>
    </source>
</evidence>
<name>A0AAE1VSF0_9SOLA</name>
<protein>
    <submittedName>
        <fullName evidence="1">Uncharacterized protein</fullName>
    </submittedName>
</protein>
<dbReference type="AlphaFoldDB" id="A0AAE1VSF0"/>
<proteinExistence type="predicted"/>
<comment type="caution">
    <text evidence="1">The sequence shown here is derived from an EMBL/GenBank/DDBJ whole genome shotgun (WGS) entry which is preliminary data.</text>
</comment>
<organism evidence="1 2">
    <name type="scientific">Anisodus tanguticus</name>
    <dbReference type="NCBI Taxonomy" id="243964"/>
    <lineage>
        <taxon>Eukaryota</taxon>
        <taxon>Viridiplantae</taxon>
        <taxon>Streptophyta</taxon>
        <taxon>Embryophyta</taxon>
        <taxon>Tracheophyta</taxon>
        <taxon>Spermatophyta</taxon>
        <taxon>Magnoliopsida</taxon>
        <taxon>eudicotyledons</taxon>
        <taxon>Gunneridae</taxon>
        <taxon>Pentapetalae</taxon>
        <taxon>asterids</taxon>
        <taxon>lamiids</taxon>
        <taxon>Solanales</taxon>
        <taxon>Solanaceae</taxon>
        <taxon>Solanoideae</taxon>
        <taxon>Hyoscyameae</taxon>
        <taxon>Anisodus</taxon>
    </lineage>
</organism>
<sequence>MDLTIFSNNHKVLEITKKKKTYSKTQTIRRMAFDSGQFQRLCLSTLNLLTDRHLRIHMGTRIDPHEEIPNKSFLQKDEGESQ</sequence>
<dbReference type="Proteomes" id="UP001291623">
    <property type="component" value="Unassembled WGS sequence"/>
</dbReference>
<reference evidence="1" key="1">
    <citation type="submission" date="2023-12" db="EMBL/GenBank/DDBJ databases">
        <title>Genome assembly of Anisodus tanguticus.</title>
        <authorList>
            <person name="Wang Y.-J."/>
        </authorList>
    </citation>
    <scope>NUCLEOTIDE SEQUENCE</scope>
    <source>
        <strain evidence="1">KB-2021</strain>
        <tissue evidence="1">Leaf</tissue>
    </source>
</reference>